<dbReference type="GO" id="GO:0016987">
    <property type="term" value="F:sigma factor activity"/>
    <property type="evidence" value="ECO:0007669"/>
    <property type="project" value="UniProtKB-KW"/>
</dbReference>
<evidence type="ECO:0000313" key="8">
    <source>
        <dbReference type="EMBL" id="VIP05551.1"/>
    </source>
</evidence>
<keyword evidence="9" id="KW-1185">Reference proteome</keyword>
<dbReference type="NCBIfam" id="TIGR02937">
    <property type="entry name" value="sigma70-ECF"/>
    <property type="match status" value="1"/>
</dbReference>
<reference evidence="8" key="1">
    <citation type="submission" date="2019-04" db="EMBL/GenBank/DDBJ databases">
        <authorList>
            <consortium name="Science for Life Laboratories"/>
        </authorList>
    </citation>
    <scope>NUCLEOTIDE SEQUENCE</scope>
    <source>
        <strain evidence="8">MBLW1</strain>
    </source>
</reference>
<evidence type="ECO:0000256" key="1">
    <source>
        <dbReference type="ARBA" id="ARBA00010641"/>
    </source>
</evidence>
<evidence type="ECO:0000256" key="4">
    <source>
        <dbReference type="ARBA" id="ARBA00023125"/>
    </source>
</evidence>
<name>A0A6C2YVZ2_9BACT</name>
<dbReference type="InterPro" id="IPR013325">
    <property type="entry name" value="RNA_pol_sigma_r2"/>
</dbReference>
<dbReference type="InParanoid" id="A0A6C2YVZ2"/>
<evidence type="ECO:0000259" key="7">
    <source>
        <dbReference type="Pfam" id="PF07638"/>
    </source>
</evidence>
<keyword evidence="2" id="KW-0805">Transcription regulation</keyword>
<dbReference type="AlphaFoldDB" id="A0A6C2YVZ2"/>
<dbReference type="InterPro" id="IPR036388">
    <property type="entry name" value="WH-like_DNA-bd_sf"/>
</dbReference>
<dbReference type="Proteomes" id="UP000464378">
    <property type="component" value="Chromosome"/>
</dbReference>
<dbReference type="InterPro" id="IPR014284">
    <property type="entry name" value="RNA_pol_sigma-70_dom"/>
</dbReference>
<dbReference type="Gene3D" id="1.10.10.10">
    <property type="entry name" value="Winged helix-like DNA-binding domain superfamily/Winged helix DNA-binding domain"/>
    <property type="match status" value="1"/>
</dbReference>
<dbReference type="KEGG" id="tim:GMBLW1_36420"/>
<dbReference type="RefSeq" id="WP_162660623.1">
    <property type="nucleotide sequence ID" value="NZ_LR593887.1"/>
</dbReference>
<evidence type="ECO:0000256" key="5">
    <source>
        <dbReference type="ARBA" id="ARBA00023163"/>
    </source>
</evidence>
<dbReference type="PANTHER" id="PTHR43133:SF8">
    <property type="entry name" value="RNA POLYMERASE SIGMA FACTOR HI_1459-RELATED"/>
    <property type="match status" value="1"/>
</dbReference>
<comment type="similarity">
    <text evidence="1">Belongs to the sigma-70 factor family. ECF subfamily.</text>
</comment>
<evidence type="ECO:0000256" key="2">
    <source>
        <dbReference type="ARBA" id="ARBA00023015"/>
    </source>
</evidence>
<feature type="domain" description="RNA polymerase sigma-70 ECF-like HTH" evidence="7">
    <location>
        <begin position="6"/>
        <end position="183"/>
    </location>
</feature>
<keyword evidence="5" id="KW-0804">Transcription</keyword>
<dbReference type="InterPro" id="IPR039425">
    <property type="entry name" value="RNA_pol_sigma-70-like"/>
</dbReference>
<evidence type="ECO:0000256" key="3">
    <source>
        <dbReference type="ARBA" id="ARBA00023082"/>
    </source>
</evidence>
<dbReference type="Pfam" id="PF07638">
    <property type="entry name" value="Sigma70_ECF"/>
    <property type="match status" value="1"/>
</dbReference>
<proteinExistence type="inferred from homology"/>
<sequence>MSTIDDFRELIRRVRSGDAAAAKILVDQYSSQILRTIRVQMNNPRLRRTVDSHDICQSVLGDFFARVALGQYNLKEPDDLVRLLVTMASNRVTHHARRSNALKRGKEYHQESSDGVLVSLQSKDSPPSDQLIRKEILEQIVNNLPPELVAIHRARIVEGKSWAEIAAELGESVAAVSKRYHRALNEQFARLNMTTFEVDPIDAGD</sequence>
<dbReference type="PANTHER" id="PTHR43133">
    <property type="entry name" value="RNA POLYMERASE ECF-TYPE SIGMA FACTO"/>
    <property type="match status" value="1"/>
</dbReference>
<feature type="region of interest" description="Disordered" evidence="6">
    <location>
        <begin position="96"/>
        <end position="125"/>
    </location>
</feature>
<organism evidence="8">
    <name type="scientific">Tuwongella immobilis</name>
    <dbReference type="NCBI Taxonomy" id="692036"/>
    <lineage>
        <taxon>Bacteria</taxon>
        <taxon>Pseudomonadati</taxon>
        <taxon>Planctomycetota</taxon>
        <taxon>Planctomycetia</taxon>
        <taxon>Gemmatales</taxon>
        <taxon>Gemmataceae</taxon>
        <taxon>Tuwongella</taxon>
    </lineage>
</organism>
<keyword evidence="4" id="KW-0238">DNA-binding</keyword>
<evidence type="ECO:0000313" key="9">
    <source>
        <dbReference type="Proteomes" id="UP000464378"/>
    </source>
</evidence>
<dbReference type="Gene3D" id="1.10.1740.10">
    <property type="match status" value="1"/>
</dbReference>
<gene>
    <name evidence="8" type="ORF">GMBLW1_36420</name>
</gene>
<evidence type="ECO:0000256" key="6">
    <source>
        <dbReference type="SAM" id="MobiDB-lite"/>
    </source>
</evidence>
<keyword evidence="3" id="KW-0731">Sigma factor</keyword>
<dbReference type="EMBL" id="LR593887">
    <property type="protein sequence ID" value="VTS08458.1"/>
    <property type="molecule type" value="Genomic_DNA"/>
</dbReference>
<accession>A0A6C2YVZ2</accession>
<protein>
    <recommendedName>
        <fullName evidence="7">RNA polymerase sigma-70 ECF-like HTH domain-containing protein</fullName>
    </recommendedName>
</protein>
<dbReference type="EMBL" id="LR586016">
    <property type="protein sequence ID" value="VIP05551.1"/>
    <property type="molecule type" value="Genomic_DNA"/>
</dbReference>
<dbReference type="InterPro" id="IPR013324">
    <property type="entry name" value="RNA_pol_sigma_r3/r4-like"/>
</dbReference>
<dbReference type="SUPFAM" id="SSF88659">
    <property type="entry name" value="Sigma3 and sigma4 domains of RNA polymerase sigma factors"/>
    <property type="match status" value="1"/>
</dbReference>
<dbReference type="GO" id="GO:0006352">
    <property type="term" value="P:DNA-templated transcription initiation"/>
    <property type="evidence" value="ECO:0007669"/>
    <property type="project" value="InterPro"/>
</dbReference>
<dbReference type="SUPFAM" id="SSF88946">
    <property type="entry name" value="Sigma2 domain of RNA polymerase sigma factors"/>
    <property type="match status" value="1"/>
</dbReference>
<dbReference type="GO" id="GO:0003677">
    <property type="term" value="F:DNA binding"/>
    <property type="evidence" value="ECO:0007669"/>
    <property type="project" value="UniProtKB-KW"/>
</dbReference>
<dbReference type="InterPro" id="IPR053812">
    <property type="entry name" value="HTH_Sigma70_ECF-like"/>
</dbReference>